<name>A0ABY8FMN2_9SPHN</name>
<dbReference type="RefSeq" id="WP_278015055.1">
    <property type="nucleotide sequence ID" value="NZ_CP121106.1"/>
</dbReference>
<keyword evidence="3" id="KW-1185">Reference proteome</keyword>
<sequence>MTPLEVTEEVFAAFGAGDVDRIMRSLHENARIEFYGPKVIPYAGNFDGSAECRSFFETVLSSVDIHQFDPEEFICEGDKVVVTGHLNLTARSTGRKIDSDFVHVITVANEKWLLFRDFMNTANAQAAFGAP</sequence>
<evidence type="ECO:0000313" key="2">
    <source>
        <dbReference type="EMBL" id="WFL76289.1"/>
    </source>
</evidence>
<dbReference type="Proteomes" id="UP001215827">
    <property type="component" value="Chromosome"/>
</dbReference>
<evidence type="ECO:0000259" key="1">
    <source>
        <dbReference type="Pfam" id="PF12680"/>
    </source>
</evidence>
<organism evidence="2 3">
    <name type="scientific">Altererythrobacter arenosus</name>
    <dbReference type="NCBI Taxonomy" id="3032592"/>
    <lineage>
        <taxon>Bacteria</taxon>
        <taxon>Pseudomonadati</taxon>
        <taxon>Pseudomonadota</taxon>
        <taxon>Alphaproteobacteria</taxon>
        <taxon>Sphingomonadales</taxon>
        <taxon>Erythrobacteraceae</taxon>
        <taxon>Altererythrobacter</taxon>
    </lineage>
</organism>
<proteinExistence type="predicted"/>
<accession>A0ABY8FMN2</accession>
<feature type="domain" description="SnoaL-like" evidence="1">
    <location>
        <begin position="8"/>
        <end position="112"/>
    </location>
</feature>
<protein>
    <submittedName>
        <fullName evidence="2">Nuclear transport factor 2 family protein</fullName>
    </submittedName>
</protein>
<dbReference type="Gene3D" id="3.10.450.50">
    <property type="match status" value="1"/>
</dbReference>
<dbReference type="InterPro" id="IPR037401">
    <property type="entry name" value="SnoaL-like"/>
</dbReference>
<reference evidence="2 3" key="1">
    <citation type="submission" date="2023-03" db="EMBL/GenBank/DDBJ databases">
        <title>Altererythrobacter sp. CAU 1644 isolated from sand.</title>
        <authorList>
            <person name="Kim W."/>
        </authorList>
    </citation>
    <scope>NUCLEOTIDE SEQUENCE [LARGE SCALE GENOMIC DNA]</scope>
    <source>
        <strain evidence="2 3">CAU 1644</strain>
    </source>
</reference>
<dbReference type="InterPro" id="IPR032710">
    <property type="entry name" value="NTF2-like_dom_sf"/>
</dbReference>
<dbReference type="Pfam" id="PF12680">
    <property type="entry name" value="SnoaL_2"/>
    <property type="match status" value="1"/>
</dbReference>
<gene>
    <name evidence="2" type="ORF">P7228_09790</name>
</gene>
<dbReference type="SUPFAM" id="SSF54427">
    <property type="entry name" value="NTF2-like"/>
    <property type="match status" value="1"/>
</dbReference>
<dbReference type="PANTHER" id="PTHR41252">
    <property type="entry name" value="BLR2505 PROTEIN"/>
    <property type="match status" value="1"/>
</dbReference>
<dbReference type="EMBL" id="CP121106">
    <property type="protein sequence ID" value="WFL76289.1"/>
    <property type="molecule type" value="Genomic_DNA"/>
</dbReference>
<evidence type="ECO:0000313" key="3">
    <source>
        <dbReference type="Proteomes" id="UP001215827"/>
    </source>
</evidence>
<dbReference type="PANTHER" id="PTHR41252:SF1">
    <property type="entry name" value="BLR2505 PROTEIN"/>
    <property type="match status" value="1"/>
</dbReference>